<organism evidence="3 4">
    <name type="scientific">Cochliobolus heterostrophus (strain C5 / ATCC 48332 / race O)</name>
    <name type="common">Southern corn leaf blight fungus</name>
    <name type="synonym">Bipolaris maydis</name>
    <dbReference type="NCBI Taxonomy" id="701091"/>
    <lineage>
        <taxon>Eukaryota</taxon>
        <taxon>Fungi</taxon>
        <taxon>Dikarya</taxon>
        <taxon>Ascomycota</taxon>
        <taxon>Pezizomycotina</taxon>
        <taxon>Dothideomycetes</taxon>
        <taxon>Pleosporomycetidae</taxon>
        <taxon>Pleosporales</taxon>
        <taxon>Pleosporineae</taxon>
        <taxon>Pleosporaceae</taxon>
        <taxon>Bipolaris</taxon>
    </lineage>
</organism>
<reference evidence="4" key="2">
    <citation type="journal article" date="2013" name="PLoS Genet.">
        <title>Comparative genome structure, secondary metabolite, and effector coding capacity across Cochliobolus pathogens.</title>
        <authorList>
            <person name="Condon B.J."/>
            <person name="Leng Y."/>
            <person name="Wu D."/>
            <person name="Bushley K.E."/>
            <person name="Ohm R.A."/>
            <person name="Otillar R."/>
            <person name="Martin J."/>
            <person name="Schackwitz W."/>
            <person name="Grimwood J."/>
            <person name="MohdZainudin N."/>
            <person name="Xue C."/>
            <person name="Wang R."/>
            <person name="Manning V.A."/>
            <person name="Dhillon B."/>
            <person name="Tu Z.J."/>
            <person name="Steffenson B.J."/>
            <person name="Salamov A."/>
            <person name="Sun H."/>
            <person name="Lowry S."/>
            <person name="LaButti K."/>
            <person name="Han J."/>
            <person name="Copeland A."/>
            <person name="Lindquist E."/>
            <person name="Barry K."/>
            <person name="Schmutz J."/>
            <person name="Baker S.E."/>
            <person name="Ciuffetti L.M."/>
            <person name="Grigoriev I.V."/>
            <person name="Zhong S."/>
            <person name="Turgeon B.G."/>
        </authorList>
    </citation>
    <scope>NUCLEOTIDE SEQUENCE [LARGE SCALE GENOMIC DNA]</scope>
    <source>
        <strain evidence="4">C5 / ATCC 48332 / race O</strain>
    </source>
</reference>
<keyword evidence="4" id="KW-1185">Reference proteome</keyword>
<dbReference type="HAMAP" id="MF_00795">
    <property type="entry name" value="CutC"/>
    <property type="match status" value="1"/>
</dbReference>
<dbReference type="HOGENOM" id="CLU_050555_0_0_1"/>
<name>M2V4F8_COCH5</name>
<comment type="similarity">
    <text evidence="1">Belongs to the CutC family.</text>
</comment>
<proteinExistence type="inferred from homology"/>
<dbReference type="OMA" id="HRAFDQC"/>
<dbReference type="PANTHER" id="PTHR12598:SF0">
    <property type="entry name" value="COPPER HOMEOSTASIS PROTEIN CUTC HOMOLOG"/>
    <property type="match status" value="1"/>
</dbReference>
<sequence length="221" mass="23523">MLEIAAFTAPSAITASQSGASRIELCTSYSLGGTTPPLSTLSLVRSATHLPITVMIRPRGGDFVYSASEYTTMESEIANLKGLADGFVFGILDTEGRLDEERCMRLVRLAAPRECTFHRAIDAARDLHEGVEAAVRCGFRRVLTSGGEKSAVEGVERIRGLQEVFGGRIEVIAGGGVRSGNVEVVKGRTGVPWVHSAAVTGEGEDVDGEEVGRIREVLEGM</sequence>
<dbReference type="Gene3D" id="3.20.20.380">
    <property type="entry name" value="Copper homeostasis (CutC) domain"/>
    <property type="match status" value="1"/>
</dbReference>
<evidence type="ECO:0000256" key="1">
    <source>
        <dbReference type="ARBA" id="ARBA00007768"/>
    </source>
</evidence>
<dbReference type="PANTHER" id="PTHR12598">
    <property type="entry name" value="COPPER HOMEOSTASIS PROTEIN CUTC"/>
    <property type="match status" value="1"/>
</dbReference>
<dbReference type="GO" id="GO:0005507">
    <property type="term" value="F:copper ion binding"/>
    <property type="evidence" value="ECO:0007669"/>
    <property type="project" value="TreeGrafter"/>
</dbReference>
<dbReference type="eggNOG" id="KOG4013">
    <property type="taxonomic scope" value="Eukaryota"/>
</dbReference>
<reference evidence="3 4" key="1">
    <citation type="journal article" date="2012" name="PLoS Pathog.">
        <title>Diverse lifestyles and strategies of plant pathogenesis encoded in the genomes of eighteen Dothideomycetes fungi.</title>
        <authorList>
            <person name="Ohm R.A."/>
            <person name="Feau N."/>
            <person name="Henrissat B."/>
            <person name="Schoch C.L."/>
            <person name="Horwitz B.A."/>
            <person name="Barry K.W."/>
            <person name="Condon B.J."/>
            <person name="Copeland A.C."/>
            <person name="Dhillon B."/>
            <person name="Glaser F."/>
            <person name="Hesse C.N."/>
            <person name="Kosti I."/>
            <person name="LaButti K."/>
            <person name="Lindquist E.A."/>
            <person name="Lucas S."/>
            <person name="Salamov A.A."/>
            <person name="Bradshaw R.E."/>
            <person name="Ciuffetti L."/>
            <person name="Hamelin R.C."/>
            <person name="Kema G.H.J."/>
            <person name="Lawrence C."/>
            <person name="Scott J.A."/>
            <person name="Spatafora J.W."/>
            <person name="Turgeon B.G."/>
            <person name="de Wit P.J.G.M."/>
            <person name="Zhong S."/>
            <person name="Goodwin S.B."/>
            <person name="Grigoriev I.V."/>
        </authorList>
    </citation>
    <scope>NUCLEOTIDE SEQUENCE [LARGE SCALE GENOMIC DNA]</scope>
    <source>
        <strain evidence="4">C5 / ATCC 48332 / race O</strain>
    </source>
</reference>
<dbReference type="SUPFAM" id="SSF110395">
    <property type="entry name" value="CutC-like"/>
    <property type="match status" value="1"/>
</dbReference>
<evidence type="ECO:0000313" key="4">
    <source>
        <dbReference type="Proteomes" id="UP000016936"/>
    </source>
</evidence>
<accession>M2V4F8</accession>
<dbReference type="OrthoDB" id="7392499at2759"/>
<dbReference type="STRING" id="701091.M2V4F8"/>
<dbReference type="EMBL" id="KB445571">
    <property type="protein sequence ID" value="EMD94878.1"/>
    <property type="molecule type" value="Genomic_DNA"/>
</dbReference>
<evidence type="ECO:0000256" key="2">
    <source>
        <dbReference type="ARBA" id="ARBA00019014"/>
    </source>
</evidence>
<dbReference type="InterPro" id="IPR005627">
    <property type="entry name" value="CutC-like"/>
</dbReference>
<dbReference type="InterPro" id="IPR036822">
    <property type="entry name" value="CutC-like_dom_sf"/>
</dbReference>
<gene>
    <name evidence="3" type="ORF">COCHEDRAFT_1091273</name>
</gene>
<protein>
    <recommendedName>
        <fullName evidence="2">Copper homeostasis protein cutC homolog</fullName>
    </recommendedName>
</protein>
<dbReference type="AlphaFoldDB" id="M2V4F8"/>
<dbReference type="Proteomes" id="UP000016936">
    <property type="component" value="Unassembled WGS sequence"/>
</dbReference>
<dbReference type="Pfam" id="PF03932">
    <property type="entry name" value="CutC"/>
    <property type="match status" value="1"/>
</dbReference>
<evidence type="ECO:0000313" key="3">
    <source>
        <dbReference type="EMBL" id="EMD94878.1"/>
    </source>
</evidence>